<evidence type="ECO:0000256" key="1">
    <source>
        <dbReference type="SAM" id="Coils"/>
    </source>
</evidence>
<accession>A0A6I3LB35</accession>
<feature type="coiled-coil region" evidence="1">
    <location>
        <begin position="161"/>
        <end position="195"/>
    </location>
</feature>
<keyword evidence="1" id="KW-0175">Coiled coil</keyword>
<keyword evidence="6" id="KW-1185">Reference proteome</keyword>
<name>A0A6I3LB35_9FLAO</name>
<keyword evidence="2" id="KW-0732">Signal</keyword>
<organism evidence="5 6">
    <name type="scientific">Myroides albus</name>
    <dbReference type="NCBI Taxonomy" id="2562892"/>
    <lineage>
        <taxon>Bacteria</taxon>
        <taxon>Pseudomonadati</taxon>
        <taxon>Bacteroidota</taxon>
        <taxon>Flavobacteriia</taxon>
        <taxon>Flavobacteriales</taxon>
        <taxon>Flavobacteriaceae</taxon>
        <taxon>Myroides</taxon>
    </lineage>
</organism>
<comment type="caution">
    <text evidence="5">The sequence shown here is derived from an EMBL/GenBank/DDBJ whole genome shotgun (WGS) entry which is preliminary data.</text>
</comment>
<feature type="signal peptide" evidence="2">
    <location>
        <begin position="1"/>
        <end position="19"/>
    </location>
</feature>
<dbReference type="Pfam" id="PF13600">
    <property type="entry name" value="DUF4140"/>
    <property type="match status" value="1"/>
</dbReference>
<dbReference type="InterPro" id="IPR025554">
    <property type="entry name" value="DUF4140"/>
</dbReference>
<evidence type="ECO:0000259" key="3">
    <source>
        <dbReference type="Pfam" id="PF13598"/>
    </source>
</evidence>
<evidence type="ECO:0000313" key="5">
    <source>
        <dbReference type="EMBL" id="MTG96649.1"/>
    </source>
</evidence>
<dbReference type="PANTHER" id="PTHR31005">
    <property type="entry name" value="DUF4139 DOMAIN-CONTAINING PROTEIN"/>
    <property type="match status" value="1"/>
</dbReference>
<feature type="chain" id="PRO_5026176716" evidence="2">
    <location>
        <begin position="20"/>
        <end position="547"/>
    </location>
</feature>
<dbReference type="EMBL" id="WMJX01000001">
    <property type="protein sequence ID" value="MTG96649.1"/>
    <property type="molecule type" value="Genomic_DNA"/>
</dbReference>
<protein>
    <submittedName>
        <fullName evidence="5">Mucoidy inhibitor MuiA family protein</fullName>
    </submittedName>
</protein>
<evidence type="ECO:0000313" key="6">
    <source>
        <dbReference type="Proteomes" id="UP000438760"/>
    </source>
</evidence>
<evidence type="ECO:0000256" key="2">
    <source>
        <dbReference type="SAM" id="SignalP"/>
    </source>
</evidence>
<feature type="domain" description="DUF4140" evidence="4">
    <location>
        <begin position="33"/>
        <end position="133"/>
    </location>
</feature>
<dbReference type="InterPro" id="IPR011935">
    <property type="entry name" value="CHP02231"/>
</dbReference>
<dbReference type="Proteomes" id="UP000438760">
    <property type="component" value="Unassembled WGS sequence"/>
</dbReference>
<sequence>MKKNLTIVALALTTVMTWAQKPVFTPAKLESARVYFNSAELTHKAKVKLPKGTSEVVITNVADYLNESTIQIGSISEVTVMAIQYSNRYVEEYDSAVDSPLLKPVRDSIKLVQTELKKVNNAIDVESRTIDLLDSNQKVGGEQGTTTAEVMKMVDYYKTKRLQLSTELDKLNEKKEDLNTRLTNLQDKLAFNEGKSEKSSKGKLIIQVMNDREGEVPFQIKYLTNAASWKPFYDLRVEKINSPVKVVYKADVKQSSGIDWRGVNLSLTSGVANQSNVIPTWRTWFLDYNTYVTTSAYNRNANKKLNVMADMSAKMSYETESSSMLKDAVVYEESTMSTFTQVNESQLNVSFDINIPYTVMSNNKSHSVTLNDFSIPAEYKYYVAPKLDLNAYLVATIKDYGNYNLLTGEANVIFDGVYVGKTTLNPANTEEEMKLNMGKDPKVAVTRILLKDKSGTKMLSSKKSQNFVYDITVRNNKAEQINIQVEDQYPISSNKDIEVELTETSSGKLNEEKGLVKWDLRLKGNESKSVRFGYQVRSDKNQILDLK</sequence>
<feature type="domain" description="DUF4139" evidence="3">
    <location>
        <begin position="219"/>
        <end position="537"/>
    </location>
</feature>
<dbReference type="AlphaFoldDB" id="A0A6I3LB35"/>
<evidence type="ECO:0000259" key="4">
    <source>
        <dbReference type="Pfam" id="PF13600"/>
    </source>
</evidence>
<proteinExistence type="predicted"/>
<dbReference type="Pfam" id="PF13598">
    <property type="entry name" value="DUF4139"/>
    <property type="match status" value="1"/>
</dbReference>
<dbReference type="OrthoDB" id="634585at2"/>
<dbReference type="RefSeq" id="WP_155090699.1">
    <property type="nucleotide sequence ID" value="NZ_CP102754.1"/>
</dbReference>
<gene>
    <name evidence="5" type="ORF">GJV76_00580</name>
</gene>
<dbReference type="PANTHER" id="PTHR31005:SF8">
    <property type="entry name" value="DUF4139 DOMAIN-CONTAINING PROTEIN"/>
    <property type="match status" value="1"/>
</dbReference>
<dbReference type="NCBIfam" id="TIGR02231">
    <property type="entry name" value="mucoidy inhibitor MuiA family protein"/>
    <property type="match status" value="1"/>
</dbReference>
<reference evidence="5 6" key="1">
    <citation type="submission" date="2019-11" db="EMBL/GenBank/DDBJ databases">
        <title>Genome of Strain BIT-d1.</title>
        <authorList>
            <person name="Yang Y."/>
        </authorList>
    </citation>
    <scope>NUCLEOTIDE SEQUENCE [LARGE SCALE GENOMIC DNA]</scope>
    <source>
        <strain evidence="5 6">BIT-d1</strain>
    </source>
</reference>
<dbReference type="InterPro" id="IPR037291">
    <property type="entry name" value="DUF4139"/>
</dbReference>